<dbReference type="EMBL" id="LR778114">
    <property type="protein sequence ID" value="CAB1128481.1"/>
    <property type="molecule type" value="Genomic_DNA"/>
</dbReference>
<reference evidence="3 4" key="1">
    <citation type="submission" date="2020-02" db="EMBL/GenBank/DDBJ databases">
        <authorList>
            <person name="Hogendoorn C."/>
        </authorList>
    </citation>
    <scope>NUCLEOTIDE SEQUENCE [LARGE SCALE GENOMIC DNA]</scope>
    <source>
        <strain evidence="3">R501</strain>
    </source>
</reference>
<proteinExistence type="inferred from homology"/>
<dbReference type="PANTHER" id="PTHR33219:SF14">
    <property type="entry name" value="PROTEIN COFACTOR ASSEMBLY OF COMPLEX C SUBUNIT B CCB3, CHLOROPLASTIC-RELATED"/>
    <property type="match status" value="1"/>
</dbReference>
<evidence type="ECO:0000256" key="1">
    <source>
        <dbReference type="ARBA" id="ARBA00010894"/>
    </source>
</evidence>
<comment type="similarity">
    <text evidence="1">Belongs to the YggT family.</text>
</comment>
<feature type="transmembrane region" description="Helical" evidence="2">
    <location>
        <begin position="70"/>
        <end position="90"/>
    </location>
</feature>
<organism evidence="3 4">
    <name type="scientific">Candidatus Hydrogenisulfobacillus filiaventi</name>
    <dbReference type="NCBI Taxonomy" id="2707344"/>
    <lineage>
        <taxon>Bacteria</taxon>
        <taxon>Bacillati</taxon>
        <taxon>Bacillota</taxon>
        <taxon>Clostridia</taxon>
        <taxon>Eubacteriales</taxon>
        <taxon>Clostridiales Family XVII. Incertae Sedis</taxon>
        <taxon>Candidatus Hydrogenisulfobacillus</taxon>
    </lineage>
</organism>
<accession>A0A6F8ZEX2</accession>
<gene>
    <name evidence="3" type="ORF">R50_0975</name>
</gene>
<sequence>MSVVLLNLASSVRILTEIFFVVLVVRIVASYLPPRGPGLWAWVAEVCERLTEPVLRPIRERVPAFGSLDLSPLLAMVLVDILGYILIRLLELAAGV</sequence>
<protein>
    <submittedName>
        <fullName evidence="3">YggT family protein</fullName>
    </submittedName>
</protein>
<name>A0A6F8ZEX2_9FIRM</name>
<dbReference type="GO" id="GO:0016020">
    <property type="term" value="C:membrane"/>
    <property type="evidence" value="ECO:0007669"/>
    <property type="project" value="InterPro"/>
</dbReference>
<keyword evidence="2" id="KW-0812">Transmembrane</keyword>
<dbReference type="Proteomes" id="UP000503399">
    <property type="component" value="Chromosome"/>
</dbReference>
<dbReference type="KEGG" id="hfv:R50_0975"/>
<keyword evidence="2" id="KW-0472">Membrane</keyword>
<keyword evidence="4" id="KW-1185">Reference proteome</keyword>
<dbReference type="PANTHER" id="PTHR33219">
    <property type="entry name" value="YLMG HOMOLOG PROTEIN 2, CHLOROPLASTIC"/>
    <property type="match status" value="1"/>
</dbReference>
<evidence type="ECO:0000313" key="3">
    <source>
        <dbReference type="EMBL" id="CAB1128481.1"/>
    </source>
</evidence>
<dbReference type="InterPro" id="IPR003425">
    <property type="entry name" value="CCB3/YggT"/>
</dbReference>
<dbReference type="AlphaFoldDB" id="A0A6F8ZEX2"/>
<evidence type="ECO:0000256" key="2">
    <source>
        <dbReference type="SAM" id="Phobius"/>
    </source>
</evidence>
<keyword evidence="2" id="KW-1133">Transmembrane helix</keyword>
<dbReference type="Pfam" id="PF02325">
    <property type="entry name" value="CCB3_YggT"/>
    <property type="match status" value="1"/>
</dbReference>
<feature type="transmembrane region" description="Helical" evidence="2">
    <location>
        <begin position="12"/>
        <end position="32"/>
    </location>
</feature>
<evidence type="ECO:0000313" key="4">
    <source>
        <dbReference type="Proteomes" id="UP000503399"/>
    </source>
</evidence>